<dbReference type="Pfam" id="PF11460">
    <property type="entry name" value="DUF3007"/>
    <property type="match status" value="1"/>
</dbReference>
<dbReference type="OMA" id="SRWIINK"/>
<reference evidence="3" key="2">
    <citation type="submission" date="2018-10" db="UniProtKB">
        <authorList>
            <consortium name="EnsemblPlants"/>
        </authorList>
    </citation>
    <scope>IDENTIFICATION</scope>
</reference>
<feature type="transmembrane region" description="Helical" evidence="2">
    <location>
        <begin position="119"/>
        <end position="139"/>
    </location>
</feature>
<dbReference type="STRING" id="4565.A0A3B6EME8"/>
<keyword evidence="2" id="KW-0472">Membrane</keyword>
<reference evidence="3" key="1">
    <citation type="submission" date="2018-08" db="EMBL/GenBank/DDBJ databases">
        <authorList>
            <person name="Rossello M."/>
        </authorList>
    </citation>
    <scope>NUCLEOTIDE SEQUENCE [LARGE SCALE GENOMIC DNA]</scope>
    <source>
        <strain evidence="3">cv. Chinese Spring</strain>
    </source>
</reference>
<keyword evidence="2" id="KW-0812">Transmembrane</keyword>
<dbReference type="RefSeq" id="XP_044341737.1">
    <property type="nucleotide sequence ID" value="XM_044485802.1"/>
</dbReference>
<organism evidence="3">
    <name type="scientific">Triticum aestivum</name>
    <name type="common">Wheat</name>
    <dbReference type="NCBI Taxonomy" id="4565"/>
    <lineage>
        <taxon>Eukaryota</taxon>
        <taxon>Viridiplantae</taxon>
        <taxon>Streptophyta</taxon>
        <taxon>Embryophyta</taxon>
        <taxon>Tracheophyta</taxon>
        <taxon>Spermatophyta</taxon>
        <taxon>Magnoliopsida</taxon>
        <taxon>Liliopsida</taxon>
        <taxon>Poales</taxon>
        <taxon>Poaceae</taxon>
        <taxon>BOP clade</taxon>
        <taxon>Pooideae</taxon>
        <taxon>Triticodae</taxon>
        <taxon>Triticeae</taxon>
        <taxon>Triticinae</taxon>
        <taxon>Triticum</taxon>
    </lineage>
</organism>
<sequence length="208" mass="22654">MAPAALSAPVLRVSPQSAGRAAAAAPAGGLRCGQTACLHSGHSGQTVLRSKVLLQRPVGQRRRSALRSSVDDSKATDDKVEFGYSRKDVLLIGVGVTLLGYGLKSGLEFVGVDPLQAGNVVQLFIVLGMTVGWISSYMIRVANKDMTYATQLRNYEKQVMEKRLESLSEAELQVLLEQVEEEKERLPPMRRDQGITINRKTEDQTTAN</sequence>
<feature type="region of interest" description="Disordered" evidence="1">
    <location>
        <begin position="183"/>
        <end position="208"/>
    </location>
</feature>
<accession>A0A3B6EME8</accession>
<dbReference type="Gramene" id="TraesCS3A03G0795400.1">
    <property type="protein sequence ID" value="TraesCS3A03G0795400.1.CDS"/>
    <property type="gene ID" value="TraesCS3A03G0795400"/>
</dbReference>
<keyword evidence="2" id="KW-1133">Transmembrane helix</keyword>
<dbReference type="OrthoDB" id="5023at2759"/>
<dbReference type="GeneID" id="123062337"/>
<dbReference type="PANTHER" id="PTHR35734">
    <property type="entry name" value="OS01G0805200 PROTEIN"/>
    <property type="match status" value="1"/>
</dbReference>
<dbReference type="Gramene" id="TraesCS3A02G332400.1">
    <property type="protein sequence ID" value="TraesCS3A02G332400.1"/>
    <property type="gene ID" value="TraesCS3A02G332400"/>
</dbReference>
<dbReference type="Proteomes" id="UP000019116">
    <property type="component" value="Chromosome 3A"/>
</dbReference>
<evidence type="ECO:0000313" key="4">
    <source>
        <dbReference type="Proteomes" id="UP000019116"/>
    </source>
</evidence>
<protein>
    <submittedName>
        <fullName evidence="3">Uncharacterized protein</fullName>
    </submittedName>
</protein>
<evidence type="ECO:0000256" key="1">
    <source>
        <dbReference type="SAM" id="MobiDB-lite"/>
    </source>
</evidence>
<dbReference type="InterPro" id="IPR021562">
    <property type="entry name" value="DUF3007"/>
</dbReference>
<keyword evidence="4" id="KW-1185">Reference proteome</keyword>
<evidence type="ECO:0000256" key="2">
    <source>
        <dbReference type="SAM" id="Phobius"/>
    </source>
</evidence>
<proteinExistence type="predicted"/>
<name>A0A3B6EME8_WHEAT</name>
<evidence type="ECO:0000313" key="3">
    <source>
        <dbReference type="EnsemblPlants" id="TraesCS3A02G332400.1"/>
    </source>
</evidence>
<dbReference type="PANTHER" id="PTHR35734:SF1">
    <property type="entry name" value="OS01G0805200 PROTEIN"/>
    <property type="match status" value="1"/>
</dbReference>
<dbReference type="EnsemblPlants" id="TraesCS3A02G332400.1">
    <property type="protein sequence ID" value="TraesCS3A02G332400.1"/>
    <property type="gene ID" value="TraesCS3A02G332400"/>
</dbReference>
<gene>
    <name evidence="3" type="primary">LOC123062337</name>
</gene>
<feature type="transmembrane region" description="Helical" evidence="2">
    <location>
        <begin position="89"/>
        <end position="107"/>
    </location>
</feature>
<dbReference type="AlphaFoldDB" id="A0A3B6EME8"/>